<dbReference type="EMBL" id="JBHUDL010000009">
    <property type="protein sequence ID" value="MFD1633223.1"/>
    <property type="molecule type" value="Genomic_DNA"/>
</dbReference>
<dbReference type="Proteomes" id="UP001597075">
    <property type="component" value="Unassembled WGS sequence"/>
</dbReference>
<dbReference type="PANTHER" id="PTHR16537:SF1">
    <property type="entry name" value="PROTEIN ZNRD2"/>
    <property type="match status" value="1"/>
</dbReference>
<feature type="region of interest" description="Disordered" evidence="1">
    <location>
        <begin position="1"/>
        <end position="168"/>
    </location>
</feature>
<organism evidence="2 3">
    <name type="scientific">Haloplanus ruber</name>
    <dbReference type="NCBI Taxonomy" id="869892"/>
    <lineage>
        <taxon>Archaea</taxon>
        <taxon>Methanobacteriati</taxon>
        <taxon>Methanobacteriota</taxon>
        <taxon>Stenosarchaea group</taxon>
        <taxon>Halobacteria</taxon>
        <taxon>Halobacteriales</taxon>
        <taxon>Haloferacaceae</taxon>
        <taxon>Haloplanus</taxon>
    </lineage>
</organism>
<evidence type="ECO:0000313" key="3">
    <source>
        <dbReference type="Proteomes" id="UP001597075"/>
    </source>
</evidence>
<feature type="compositionally biased region" description="Basic and acidic residues" evidence="1">
    <location>
        <begin position="1"/>
        <end position="25"/>
    </location>
</feature>
<dbReference type="AlphaFoldDB" id="A0ABD6CVF0"/>
<dbReference type="PANTHER" id="PTHR16537">
    <property type="entry name" value="SJOEGREN SYNDROME/SCLERODERMA AUTOANTIGEN 1"/>
    <property type="match status" value="1"/>
</dbReference>
<reference evidence="2 3" key="1">
    <citation type="journal article" date="2019" name="Int. J. Syst. Evol. Microbiol.">
        <title>The Global Catalogue of Microorganisms (GCM) 10K type strain sequencing project: providing services to taxonomists for standard genome sequencing and annotation.</title>
        <authorList>
            <consortium name="The Broad Institute Genomics Platform"/>
            <consortium name="The Broad Institute Genome Sequencing Center for Infectious Disease"/>
            <person name="Wu L."/>
            <person name="Ma J."/>
        </authorList>
    </citation>
    <scope>NUCLEOTIDE SEQUENCE [LARGE SCALE GENOMIC DNA]</scope>
    <source>
        <strain evidence="2 3">CGMCC 1.10594</strain>
    </source>
</reference>
<proteinExistence type="predicted"/>
<comment type="caution">
    <text evidence="2">The sequence shown here is derived from an EMBL/GenBank/DDBJ whole genome shotgun (WGS) entry which is preliminary data.</text>
</comment>
<feature type="compositionally biased region" description="Low complexity" evidence="1">
    <location>
        <begin position="94"/>
        <end position="106"/>
    </location>
</feature>
<evidence type="ECO:0000256" key="1">
    <source>
        <dbReference type="SAM" id="MobiDB-lite"/>
    </source>
</evidence>
<dbReference type="RefSeq" id="WP_256405881.1">
    <property type="nucleotide sequence ID" value="NZ_CP187151.1"/>
</dbReference>
<evidence type="ECO:0000313" key="2">
    <source>
        <dbReference type="EMBL" id="MFD1633223.1"/>
    </source>
</evidence>
<sequence>MSEFDKEAERERLREKYERDREKRAATQRMSELLLKGATMTNSHCDSCGDPIFRYDGEEFCPTCQAPDADPDAEAASPPEAETSAADPSDADPADAAATDTTADAETAPDETTDAARPRTPAVARDRQPAPADGADPSTPVHSRDAGADDASVSSPRSAPALDDTRASLSRTLDRFARAAEETDDPRRARDLLAAAREAAETLAALDSRGRR</sequence>
<gene>
    <name evidence="2" type="ORF">ACFSBJ_05675</name>
</gene>
<accession>A0ABD6CVF0</accession>
<protein>
    <submittedName>
        <fullName evidence="2">Sjogren's syndrome/scleroderma autoantigen 1 family protein</fullName>
    </submittedName>
</protein>
<dbReference type="InterPro" id="IPR051888">
    <property type="entry name" value="UPF0148_domain"/>
</dbReference>
<keyword evidence="3" id="KW-1185">Reference proteome</keyword>
<dbReference type="InterPro" id="IPR009563">
    <property type="entry name" value="SSSCA1"/>
</dbReference>
<name>A0ABD6CVF0_9EURY</name>
<feature type="compositionally biased region" description="Low complexity" evidence="1">
    <location>
        <begin position="74"/>
        <end position="88"/>
    </location>
</feature>
<dbReference type="Pfam" id="PF06677">
    <property type="entry name" value="Auto_anti-p27"/>
    <property type="match status" value="1"/>
</dbReference>